<dbReference type="PANTHER" id="PTHR31025:SF27">
    <property type="entry name" value="SI:CH211-193K19.2-RELATED"/>
    <property type="match status" value="1"/>
</dbReference>
<protein>
    <submittedName>
        <fullName evidence="2">Uncharacterized protein</fullName>
    </submittedName>
</protein>
<gene>
    <name evidence="2" type="ORF">ANANG_G00044950</name>
</gene>
<sequence length="291" mass="32514">MGCLRLLVNFQTNSDSPVALGEPDDIVTLSLLPPSQASTTFHFLNSSPSVSECDTNILSSPESTSSSHSTSSRSAGWPSGIFPVPRFSYDAELELEKANAAFQKDGTLLNPRHKLKCAILDGLKEEILKFKIYPNASDFADVASALVKAHPCLREPGSASGYDGWKVSLQWKFPSFRRQLQELETPERTVNALKNKPDGKCSPAYRVKKPRRAEVNYCPNYPSGETTETLEQMRVLLFAEVNKRHNEENVKKMMDKTFALRRLEILQDCPMVADFKLRWPALFQVNEVSGA</sequence>
<accession>A0A9D3MVT9</accession>
<feature type="region of interest" description="Disordered" evidence="1">
    <location>
        <begin position="55"/>
        <end position="76"/>
    </location>
</feature>
<proteinExistence type="predicted"/>
<dbReference type="PANTHER" id="PTHR31025">
    <property type="entry name" value="SI:CH211-196P9.1-RELATED"/>
    <property type="match status" value="1"/>
</dbReference>
<evidence type="ECO:0000313" key="3">
    <source>
        <dbReference type="Proteomes" id="UP001044222"/>
    </source>
</evidence>
<dbReference type="EMBL" id="JAFIRN010000002">
    <property type="protein sequence ID" value="KAG5855063.1"/>
    <property type="molecule type" value="Genomic_DNA"/>
</dbReference>
<dbReference type="Proteomes" id="UP001044222">
    <property type="component" value="Unassembled WGS sequence"/>
</dbReference>
<organism evidence="2 3">
    <name type="scientific">Anguilla anguilla</name>
    <name type="common">European freshwater eel</name>
    <name type="synonym">Muraena anguilla</name>
    <dbReference type="NCBI Taxonomy" id="7936"/>
    <lineage>
        <taxon>Eukaryota</taxon>
        <taxon>Metazoa</taxon>
        <taxon>Chordata</taxon>
        <taxon>Craniata</taxon>
        <taxon>Vertebrata</taxon>
        <taxon>Euteleostomi</taxon>
        <taxon>Actinopterygii</taxon>
        <taxon>Neopterygii</taxon>
        <taxon>Teleostei</taxon>
        <taxon>Anguilliformes</taxon>
        <taxon>Anguillidae</taxon>
        <taxon>Anguilla</taxon>
    </lineage>
</organism>
<feature type="compositionally biased region" description="Low complexity" evidence="1">
    <location>
        <begin position="59"/>
        <end position="74"/>
    </location>
</feature>
<evidence type="ECO:0000313" key="2">
    <source>
        <dbReference type="EMBL" id="KAG5855063.1"/>
    </source>
</evidence>
<comment type="caution">
    <text evidence="2">The sequence shown here is derived from an EMBL/GenBank/DDBJ whole genome shotgun (WGS) entry which is preliminary data.</text>
</comment>
<evidence type="ECO:0000256" key="1">
    <source>
        <dbReference type="SAM" id="MobiDB-lite"/>
    </source>
</evidence>
<keyword evidence="3" id="KW-1185">Reference proteome</keyword>
<name>A0A9D3MVT9_ANGAN</name>
<reference evidence="2" key="1">
    <citation type="submission" date="2021-01" db="EMBL/GenBank/DDBJ databases">
        <title>A chromosome-scale assembly of European eel, Anguilla anguilla.</title>
        <authorList>
            <person name="Henkel C."/>
            <person name="Jong-Raadsen S.A."/>
            <person name="Dufour S."/>
            <person name="Weltzien F.-A."/>
            <person name="Palstra A.P."/>
            <person name="Pelster B."/>
            <person name="Spaink H.P."/>
            <person name="Van Den Thillart G.E."/>
            <person name="Jansen H."/>
            <person name="Zahm M."/>
            <person name="Klopp C."/>
            <person name="Cedric C."/>
            <person name="Louis A."/>
            <person name="Berthelot C."/>
            <person name="Parey E."/>
            <person name="Roest Crollius H."/>
            <person name="Montfort J."/>
            <person name="Robinson-Rechavi M."/>
            <person name="Bucao C."/>
            <person name="Bouchez O."/>
            <person name="Gislard M."/>
            <person name="Lluch J."/>
            <person name="Milhes M."/>
            <person name="Lampietro C."/>
            <person name="Lopez Roques C."/>
            <person name="Donnadieu C."/>
            <person name="Braasch I."/>
            <person name="Desvignes T."/>
            <person name="Postlethwait J."/>
            <person name="Bobe J."/>
            <person name="Guiguen Y."/>
            <person name="Dirks R."/>
        </authorList>
    </citation>
    <scope>NUCLEOTIDE SEQUENCE</scope>
    <source>
        <strain evidence="2">Tag_6206</strain>
        <tissue evidence="2">Liver</tissue>
    </source>
</reference>
<dbReference type="AlphaFoldDB" id="A0A9D3MVT9"/>